<keyword evidence="2" id="KW-0812">Transmembrane</keyword>
<keyword evidence="4" id="KW-1185">Reference proteome</keyword>
<sequence>MYPSHNNSCNCTNPINNVSTSSSSHRNGCGTQSSPKVIHRNQHNASSTQVYQQNNWDLNKSASTLLPTSYLRRLYKLGSLKNNDEMSMLNSINTQDCNDIQISNKNELNFQTPKTKKFDEVYLSVNRRTQPGISAAIKLLSQNLKPKINPNNEVIDDSNSNSITTNIVTTNTNTKGNNQNKIFTNGKNEIHPLCFLIQVELYSYFLSLTTTMVIISVTIIIISTSIQTINNEDTDKLANNPPGKMMKADSSTLMKPSLHNNSNNEIYLANSNSPCATNSNDNKNNMYSPLCTRKSNYDTLFKRSSSTSPYRPLLNYRPSWLLSSNNKMLSNETLYNSDDYHNGYITSKPKYLDSKISNNNISNKYRPSDNGTTTGTQTPMTAVTSQNLQGSLTTLSSSGGIGSNNATRYLNKNDHFSPRPINAKPSFHSRQNI</sequence>
<protein>
    <submittedName>
        <fullName evidence="3">Uncharacterized protein</fullName>
    </submittedName>
</protein>
<dbReference type="Proteomes" id="UP000290809">
    <property type="component" value="Unassembled WGS sequence"/>
</dbReference>
<organism evidence="3 4">
    <name type="scientific">Schistosoma bovis</name>
    <name type="common">Blood fluke</name>
    <dbReference type="NCBI Taxonomy" id="6184"/>
    <lineage>
        <taxon>Eukaryota</taxon>
        <taxon>Metazoa</taxon>
        <taxon>Spiralia</taxon>
        <taxon>Lophotrochozoa</taxon>
        <taxon>Platyhelminthes</taxon>
        <taxon>Trematoda</taxon>
        <taxon>Digenea</taxon>
        <taxon>Strigeidida</taxon>
        <taxon>Schistosomatoidea</taxon>
        <taxon>Schistosomatidae</taxon>
        <taxon>Schistosoma</taxon>
    </lineage>
</organism>
<evidence type="ECO:0000313" key="3">
    <source>
        <dbReference type="EMBL" id="RTG79995.1"/>
    </source>
</evidence>
<evidence type="ECO:0000256" key="1">
    <source>
        <dbReference type="SAM" id="MobiDB-lite"/>
    </source>
</evidence>
<accession>A0A430PX55</accession>
<evidence type="ECO:0000313" key="4">
    <source>
        <dbReference type="Proteomes" id="UP000290809"/>
    </source>
</evidence>
<name>A0A430PX55_SCHBO</name>
<comment type="caution">
    <text evidence="3">The sequence shown here is derived from an EMBL/GenBank/DDBJ whole genome shotgun (WGS) entry which is preliminary data.</text>
</comment>
<dbReference type="EMBL" id="QMKO01004672">
    <property type="protein sequence ID" value="RTG79995.1"/>
    <property type="molecule type" value="Genomic_DNA"/>
</dbReference>
<feature type="region of interest" description="Disordered" evidence="1">
    <location>
        <begin position="391"/>
        <end position="433"/>
    </location>
</feature>
<keyword evidence="2" id="KW-1133">Transmembrane helix</keyword>
<keyword evidence="2" id="KW-0472">Membrane</keyword>
<dbReference type="AlphaFoldDB" id="A0A430PX55"/>
<proteinExistence type="predicted"/>
<feature type="transmembrane region" description="Helical" evidence="2">
    <location>
        <begin position="201"/>
        <end position="222"/>
    </location>
</feature>
<evidence type="ECO:0000256" key="2">
    <source>
        <dbReference type="SAM" id="Phobius"/>
    </source>
</evidence>
<gene>
    <name evidence="3" type="ORF">DC041_0006062</name>
</gene>
<reference evidence="3 4" key="1">
    <citation type="journal article" date="2019" name="PLoS Pathog.">
        <title>Genome sequence of the bovine parasite Schistosoma bovis Tanzania.</title>
        <authorList>
            <person name="Oey H."/>
            <person name="Zakrzewski M."/>
            <person name="Gobert G."/>
            <person name="Gravermann K."/>
            <person name="Stoye J."/>
            <person name="Jones M."/>
            <person name="Mcmanus D."/>
            <person name="Krause L."/>
        </authorList>
    </citation>
    <scope>NUCLEOTIDE SEQUENCE [LARGE SCALE GENOMIC DNA]</scope>
    <source>
        <strain evidence="3 4">TAN1997</strain>
    </source>
</reference>
<feature type="non-terminal residue" evidence="3">
    <location>
        <position position="433"/>
    </location>
</feature>